<dbReference type="PROSITE" id="PS50011">
    <property type="entry name" value="PROTEIN_KINASE_DOM"/>
    <property type="match status" value="1"/>
</dbReference>
<protein>
    <recommendedName>
        <fullName evidence="1">non-specific serine/threonine protein kinase</fullName>
        <ecNumber evidence="1">2.7.11.1</ecNumber>
    </recommendedName>
</protein>
<evidence type="ECO:0000313" key="11">
    <source>
        <dbReference type="EMBL" id="KAF1849246.1"/>
    </source>
</evidence>
<evidence type="ECO:0000256" key="1">
    <source>
        <dbReference type="ARBA" id="ARBA00012513"/>
    </source>
</evidence>
<dbReference type="GO" id="GO:0004674">
    <property type="term" value="F:protein serine/threonine kinase activity"/>
    <property type="evidence" value="ECO:0007669"/>
    <property type="project" value="UniProtKB-KW"/>
</dbReference>
<keyword evidence="2" id="KW-0723">Serine/threonine-protein kinase</keyword>
<comment type="caution">
    <text evidence="11">The sequence shown here is derived from an EMBL/GenBank/DDBJ whole genome shotgun (WGS) entry which is preliminary data.</text>
</comment>
<dbReference type="SUPFAM" id="SSF56112">
    <property type="entry name" value="Protein kinase-like (PK-like)"/>
    <property type="match status" value="1"/>
</dbReference>
<organism evidence="11 12">
    <name type="scientific">Cucurbitaria berberidis CBS 394.84</name>
    <dbReference type="NCBI Taxonomy" id="1168544"/>
    <lineage>
        <taxon>Eukaryota</taxon>
        <taxon>Fungi</taxon>
        <taxon>Dikarya</taxon>
        <taxon>Ascomycota</taxon>
        <taxon>Pezizomycotina</taxon>
        <taxon>Dothideomycetes</taxon>
        <taxon>Pleosporomycetidae</taxon>
        <taxon>Pleosporales</taxon>
        <taxon>Pleosporineae</taxon>
        <taxon>Cucurbitariaceae</taxon>
        <taxon>Cucurbitaria</taxon>
    </lineage>
</organism>
<dbReference type="GO" id="GO:0005524">
    <property type="term" value="F:ATP binding"/>
    <property type="evidence" value="ECO:0007669"/>
    <property type="project" value="UniProtKB-KW"/>
</dbReference>
<evidence type="ECO:0000256" key="3">
    <source>
        <dbReference type="ARBA" id="ARBA00022679"/>
    </source>
</evidence>
<dbReference type="InterPro" id="IPR050660">
    <property type="entry name" value="NEK_Ser/Thr_kinase"/>
</dbReference>
<name>A0A9P4LB68_9PLEO</name>
<dbReference type="EMBL" id="ML976615">
    <property type="protein sequence ID" value="KAF1849246.1"/>
    <property type="molecule type" value="Genomic_DNA"/>
</dbReference>
<dbReference type="GeneID" id="63849015"/>
<keyword evidence="12" id="KW-1185">Reference proteome</keyword>
<reference evidence="11" key="1">
    <citation type="submission" date="2020-01" db="EMBL/GenBank/DDBJ databases">
        <authorList>
            <consortium name="DOE Joint Genome Institute"/>
            <person name="Haridas S."/>
            <person name="Albert R."/>
            <person name="Binder M."/>
            <person name="Bloem J."/>
            <person name="Labutti K."/>
            <person name="Salamov A."/>
            <person name="Andreopoulos B."/>
            <person name="Baker S.E."/>
            <person name="Barry K."/>
            <person name="Bills G."/>
            <person name="Bluhm B.H."/>
            <person name="Cannon C."/>
            <person name="Castanera R."/>
            <person name="Culley D.E."/>
            <person name="Daum C."/>
            <person name="Ezra D."/>
            <person name="Gonzalez J.B."/>
            <person name="Henrissat B."/>
            <person name="Kuo A."/>
            <person name="Liang C."/>
            <person name="Lipzen A."/>
            <person name="Lutzoni F."/>
            <person name="Magnuson J."/>
            <person name="Mondo S."/>
            <person name="Nolan M."/>
            <person name="Ohm R."/>
            <person name="Pangilinan J."/>
            <person name="Park H.-J."/>
            <person name="Ramirez L."/>
            <person name="Alfaro M."/>
            <person name="Sun H."/>
            <person name="Tritt A."/>
            <person name="Yoshinaga Y."/>
            <person name="Zwiers L.-H."/>
            <person name="Turgeon B.G."/>
            <person name="Goodwin S.B."/>
            <person name="Spatafora J.W."/>
            <person name="Crous P.W."/>
            <person name="Grigoriev I.V."/>
        </authorList>
    </citation>
    <scope>NUCLEOTIDE SEQUENCE</scope>
    <source>
        <strain evidence="11">CBS 394.84</strain>
    </source>
</reference>
<keyword evidence="5" id="KW-0418">Kinase</keyword>
<evidence type="ECO:0000256" key="4">
    <source>
        <dbReference type="ARBA" id="ARBA00022741"/>
    </source>
</evidence>
<dbReference type="SMART" id="SM00220">
    <property type="entry name" value="S_TKc"/>
    <property type="match status" value="1"/>
</dbReference>
<evidence type="ECO:0000259" key="10">
    <source>
        <dbReference type="PROSITE" id="PS50011"/>
    </source>
</evidence>
<comment type="catalytic activity">
    <reaction evidence="8">
        <text>L-seryl-[protein] + ATP = O-phospho-L-seryl-[protein] + ADP + H(+)</text>
        <dbReference type="Rhea" id="RHEA:17989"/>
        <dbReference type="Rhea" id="RHEA-COMP:9863"/>
        <dbReference type="Rhea" id="RHEA-COMP:11604"/>
        <dbReference type="ChEBI" id="CHEBI:15378"/>
        <dbReference type="ChEBI" id="CHEBI:29999"/>
        <dbReference type="ChEBI" id="CHEBI:30616"/>
        <dbReference type="ChEBI" id="CHEBI:83421"/>
        <dbReference type="ChEBI" id="CHEBI:456216"/>
        <dbReference type="EC" id="2.7.11.1"/>
    </reaction>
</comment>
<keyword evidence="3" id="KW-0808">Transferase</keyword>
<feature type="region of interest" description="Disordered" evidence="9">
    <location>
        <begin position="84"/>
        <end position="160"/>
    </location>
</feature>
<feature type="region of interest" description="Disordered" evidence="9">
    <location>
        <begin position="60"/>
        <end position="79"/>
    </location>
</feature>
<dbReference type="EC" id="2.7.11.1" evidence="1"/>
<dbReference type="PANTHER" id="PTHR43671">
    <property type="entry name" value="SERINE/THREONINE-PROTEIN KINASE NEK"/>
    <property type="match status" value="1"/>
</dbReference>
<dbReference type="PANTHER" id="PTHR43671:SF98">
    <property type="entry name" value="SERINE_THREONINE-PROTEIN KINASE NEK11"/>
    <property type="match status" value="1"/>
</dbReference>
<evidence type="ECO:0000256" key="7">
    <source>
        <dbReference type="ARBA" id="ARBA00047899"/>
    </source>
</evidence>
<accession>A0A9P4LB68</accession>
<comment type="catalytic activity">
    <reaction evidence="7">
        <text>L-threonyl-[protein] + ATP = O-phospho-L-threonyl-[protein] + ADP + H(+)</text>
        <dbReference type="Rhea" id="RHEA:46608"/>
        <dbReference type="Rhea" id="RHEA-COMP:11060"/>
        <dbReference type="Rhea" id="RHEA-COMP:11605"/>
        <dbReference type="ChEBI" id="CHEBI:15378"/>
        <dbReference type="ChEBI" id="CHEBI:30013"/>
        <dbReference type="ChEBI" id="CHEBI:30616"/>
        <dbReference type="ChEBI" id="CHEBI:61977"/>
        <dbReference type="ChEBI" id="CHEBI:456216"/>
        <dbReference type="EC" id="2.7.11.1"/>
    </reaction>
</comment>
<dbReference type="RefSeq" id="XP_040791809.1">
    <property type="nucleotide sequence ID" value="XM_040931763.1"/>
</dbReference>
<dbReference type="InterPro" id="IPR011009">
    <property type="entry name" value="Kinase-like_dom_sf"/>
</dbReference>
<dbReference type="OrthoDB" id="1431934at2759"/>
<feature type="domain" description="Protein kinase" evidence="10">
    <location>
        <begin position="228"/>
        <end position="576"/>
    </location>
</feature>
<evidence type="ECO:0000256" key="8">
    <source>
        <dbReference type="ARBA" id="ARBA00048679"/>
    </source>
</evidence>
<dbReference type="Gene3D" id="1.10.510.10">
    <property type="entry name" value="Transferase(Phosphotransferase) domain 1"/>
    <property type="match status" value="1"/>
</dbReference>
<sequence>MPRHSPPFKEAKTYFKFDAKAWIAINRPHWTITGKNNTVETIWAGSATTRAHYDAHKVNHPDDAFTPGLPNPHHIPDQPYTAANATAAKRGGQLPDAAGEDGRRARSGEVATPSEEAPDNASAALSRISIPEDGERGGGAATAIPHEAPSGVGGTASTAGSSAALRKDNSLLYPFEFWPSLPWPEDPDTSNWPTHAALSSRDLVARAAFLDSFGRFNLFKAGLEEWSWNGVKFLGAGAFGSAGLWVQIDHNRNIRKRKVIKDTKPQPHEWRDPSYWRNHLPREIRIHQLVDEHRGYNGDLFRKADRKRLVKHYSHRLMMHRRRYRIYLKYYPGGDIQSSLQWANMIELDTMQRPHVVPEGFIWHVLVSLVKACRVLRTGFDHPLPDMGEDLFADWKPVTHLDISLRNIFLKEAGDLGVPRPQIVLSDFGQAFFDMEARPGLPEHSQENPQEYLIGADNTAWAPEHQDAIGDPPIRIGEKTDIWNIGATIWNLMAGNPEYVGGPRGPQREDYTTDHYQSIPVSGYNVGPMQETSIFPIQTVYRQAADYSADLKDVVTSCLQWAVQDRPDLDELETWIQRFATANPHIWNDPSPPPVARTGDIFRDGEYLGYRPGQRV</sequence>
<keyword evidence="6" id="KW-0067">ATP-binding</keyword>
<dbReference type="Proteomes" id="UP000800039">
    <property type="component" value="Unassembled WGS sequence"/>
</dbReference>
<dbReference type="AlphaFoldDB" id="A0A9P4LB68"/>
<evidence type="ECO:0000256" key="2">
    <source>
        <dbReference type="ARBA" id="ARBA00022527"/>
    </source>
</evidence>
<evidence type="ECO:0000313" key="12">
    <source>
        <dbReference type="Proteomes" id="UP000800039"/>
    </source>
</evidence>
<gene>
    <name evidence="11" type="ORF">K460DRAFT_354115</name>
</gene>
<evidence type="ECO:0000256" key="6">
    <source>
        <dbReference type="ARBA" id="ARBA00022840"/>
    </source>
</evidence>
<keyword evidence="4" id="KW-0547">Nucleotide-binding</keyword>
<evidence type="ECO:0000256" key="9">
    <source>
        <dbReference type="SAM" id="MobiDB-lite"/>
    </source>
</evidence>
<evidence type="ECO:0000256" key="5">
    <source>
        <dbReference type="ARBA" id="ARBA00022777"/>
    </source>
</evidence>
<dbReference type="InterPro" id="IPR000719">
    <property type="entry name" value="Prot_kinase_dom"/>
</dbReference>
<proteinExistence type="predicted"/>